<reference evidence="2" key="2">
    <citation type="submission" date="2022-06" db="UniProtKB">
        <authorList>
            <consortium name="EnsemblMetazoa"/>
        </authorList>
    </citation>
    <scope>IDENTIFICATION</scope>
</reference>
<evidence type="ECO:0000313" key="3">
    <source>
        <dbReference type="Proteomes" id="UP000024404"/>
    </source>
</evidence>
<dbReference type="OMA" id="VEQNPWE"/>
<dbReference type="AlphaFoldDB" id="A0A8R1XYE0"/>
<proteinExistence type="predicted"/>
<reference evidence="3" key="1">
    <citation type="submission" date="2013-10" db="EMBL/GenBank/DDBJ databases">
        <title>Genome sequencing of Onchocerca volvulus.</title>
        <authorList>
            <person name="Cotton J."/>
            <person name="Tsai J."/>
            <person name="Stanley E."/>
            <person name="Tracey A."/>
            <person name="Holroyd N."/>
            <person name="Lustigman S."/>
            <person name="Berriman M."/>
        </authorList>
    </citation>
    <scope>NUCLEOTIDE SEQUENCE</scope>
</reference>
<dbReference type="Pfam" id="PF06910">
    <property type="entry name" value="MEA1"/>
    <property type="match status" value="1"/>
</dbReference>
<dbReference type="EnsemblMetazoa" id="OVOC6884.1">
    <property type="protein sequence ID" value="OVOC6884.1"/>
    <property type="gene ID" value="WBGene00243693"/>
</dbReference>
<sequence>MILYPRKLYFFEADGESDDGWHMGYEVEMHGIGIEQYANSGDDMSDTKSDSCDESDGERYAGYQSLPTLDGSLVITNTDHGEHTNAIVDKDSDEILSSENKDFSSKFNVPESIELTEDKIECIKKAMSTFILPAPSWAKGITSDNELKNLLEKLKSN</sequence>
<keyword evidence="3" id="KW-1185">Reference proteome</keyword>
<name>A0A8R1XYE0_ONCVO</name>
<evidence type="ECO:0000313" key="2">
    <source>
        <dbReference type="EnsemblMetazoa" id="OVOC6884.1"/>
    </source>
</evidence>
<feature type="region of interest" description="Disordered" evidence="1">
    <location>
        <begin position="37"/>
        <end position="61"/>
    </location>
</feature>
<organism evidence="2 3">
    <name type="scientific">Onchocerca volvulus</name>
    <dbReference type="NCBI Taxonomy" id="6282"/>
    <lineage>
        <taxon>Eukaryota</taxon>
        <taxon>Metazoa</taxon>
        <taxon>Ecdysozoa</taxon>
        <taxon>Nematoda</taxon>
        <taxon>Chromadorea</taxon>
        <taxon>Rhabditida</taxon>
        <taxon>Spirurina</taxon>
        <taxon>Spiruromorpha</taxon>
        <taxon>Filarioidea</taxon>
        <taxon>Onchocercidae</taxon>
        <taxon>Onchocerca</taxon>
    </lineage>
</organism>
<evidence type="ECO:0000256" key="1">
    <source>
        <dbReference type="SAM" id="MobiDB-lite"/>
    </source>
</evidence>
<protein>
    <submittedName>
        <fullName evidence="2">Uncharacterized protein</fullName>
    </submittedName>
</protein>
<dbReference type="EMBL" id="CMVM020000181">
    <property type="status" value="NOT_ANNOTATED_CDS"/>
    <property type="molecule type" value="Genomic_DNA"/>
</dbReference>
<accession>A0A8R1XYE0</accession>
<dbReference type="Proteomes" id="UP000024404">
    <property type="component" value="Unassembled WGS sequence"/>
</dbReference>